<organism evidence="1 2">
    <name type="scientific">Naganishia adeliensis</name>
    <dbReference type="NCBI Taxonomy" id="92952"/>
    <lineage>
        <taxon>Eukaryota</taxon>
        <taxon>Fungi</taxon>
        <taxon>Dikarya</taxon>
        <taxon>Basidiomycota</taxon>
        <taxon>Agaricomycotina</taxon>
        <taxon>Tremellomycetes</taxon>
        <taxon>Filobasidiales</taxon>
        <taxon>Filobasidiaceae</taxon>
        <taxon>Naganishia</taxon>
    </lineage>
</organism>
<proteinExistence type="predicted"/>
<protein>
    <submittedName>
        <fullName evidence="1">Uncharacterized protein</fullName>
    </submittedName>
</protein>
<sequence length="547" mass="62453">MANPIHLLARPRSLVGLVILVLLFTFFLYTFPTFSRLSTAKGYMAPSTVLPSYVSSASVPYCLPDQVEDHVAIHQTGLYDEEEQGSDEDSVAVKVITDYMQQHITDKQQGFDPKEDDDYLGLKIGDSWDLPSYRAELLQTYHDYLSVPHIPIPSFMPPLESRLSLRPPIAPLPPRPNQVLTTDKSKDLPFEFGRWQELHPDWEIRFFDDDALDEWVNTMFGGARAEKVWNMLPRPVLKADIFRYMAMLVEGGIYTDSDTAPVIHADQWGMPHDNASDPLLSHLSRILSLSNPTYISPHHQGDKQQLSANDIASFDRKAKRWPIPLIGPDSPPIVDDGAELGPPSLVVSVESDAIEFGWWDWRDVGLSRAVQIVQWTMMARPGHPVFLDAVGRTLRKTEEIMKQESEAKAKGETFMPDSALDWTGPGVFTDCVYRYMLARYGFKPKDLIHQKNPLRVGDVLILPAGSYSSVSPWDPEDKWRKWAAVWHGFWGRWRETDPNITEKERLKKIKEEEEEAAKKELEQQEAEGRVDPEQANEVEEMMDQLRR</sequence>
<keyword evidence="2" id="KW-1185">Reference proteome</keyword>
<dbReference type="Proteomes" id="UP001230649">
    <property type="component" value="Unassembled WGS sequence"/>
</dbReference>
<evidence type="ECO:0000313" key="1">
    <source>
        <dbReference type="EMBL" id="KAJ9093453.1"/>
    </source>
</evidence>
<evidence type="ECO:0000313" key="2">
    <source>
        <dbReference type="Proteomes" id="UP001230649"/>
    </source>
</evidence>
<gene>
    <name evidence="1" type="ORF">QFC20_007135</name>
</gene>
<comment type="caution">
    <text evidence="1">The sequence shown here is derived from an EMBL/GenBank/DDBJ whole genome shotgun (WGS) entry which is preliminary data.</text>
</comment>
<reference evidence="1" key="1">
    <citation type="submission" date="2023-04" db="EMBL/GenBank/DDBJ databases">
        <title>Draft Genome sequencing of Naganishia species isolated from polar environments using Oxford Nanopore Technology.</title>
        <authorList>
            <person name="Leo P."/>
            <person name="Venkateswaran K."/>
        </authorList>
    </citation>
    <scope>NUCLEOTIDE SEQUENCE</scope>
    <source>
        <strain evidence="1">MNA-CCFEE 5262</strain>
    </source>
</reference>
<name>A0ACC2V2Y7_9TREE</name>
<dbReference type="EMBL" id="JASBWS010000155">
    <property type="protein sequence ID" value="KAJ9093453.1"/>
    <property type="molecule type" value="Genomic_DNA"/>
</dbReference>
<accession>A0ACC2V2Y7</accession>